<accession>A0ABW8NVE4</accession>
<evidence type="ECO:0000313" key="2">
    <source>
        <dbReference type="EMBL" id="MFK5733927.1"/>
    </source>
</evidence>
<keyword evidence="1" id="KW-0472">Membrane</keyword>
<keyword evidence="1" id="KW-0812">Transmembrane</keyword>
<proteinExistence type="predicted"/>
<reference evidence="2 3" key="1">
    <citation type="journal article" date="2012" name="Plant Soil">
        <title>Screening of plant growth-promoting traits in arsenic-resistant bacteria isolated from the rhizosphere of soybean plants from Argentinean agricultural soil.</title>
        <authorList>
            <person name="Wevar Oller A.L."/>
            <person name="Talano M.A."/>
            <person name="Agostini E."/>
        </authorList>
    </citation>
    <scope>NUCLEOTIDE SEQUENCE [LARGE SCALE GENOMIC DNA]</scope>
    <source>
        <strain evidence="2 3">AW4</strain>
    </source>
</reference>
<comment type="caution">
    <text evidence="2">The sequence shown here is derived from an EMBL/GenBank/DDBJ whole genome shotgun (WGS) entry which is preliminary data.</text>
</comment>
<gene>
    <name evidence="2" type="ORF">KW869_10340</name>
</gene>
<sequence>MSDLPDAEPRVLPQASSTIDEKELPMFSARITAVSLCLATLGMANAALADSKAENHKTAVTILAMEQVCNKAIPGLNGTVDNALANEPMDDALKAEIMALRSAPGSKTQIDDMANRLSGSPLSALAVEQGTCKMYAAK</sequence>
<dbReference type="EMBL" id="JAHWXS010000009">
    <property type="protein sequence ID" value="MFK5733927.1"/>
    <property type="molecule type" value="Genomic_DNA"/>
</dbReference>
<feature type="transmembrane region" description="Helical" evidence="1">
    <location>
        <begin position="27"/>
        <end position="48"/>
    </location>
</feature>
<organism evidence="2 3">
    <name type="scientific">Pseudomonas urmiensis</name>
    <dbReference type="NCBI Taxonomy" id="2745493"/>
    <lineage>
        <taxon>Bacteria</taxon>
        <taxon>Pseudomonadati</taxon>
        <taxon>Pseudomonadota</taxon>
        <taxon>Gammaproteobacteria</taxon>
        <taxon>Pseudomonadales</taxon>
        <taxon>Pseudomonadaceae</taxon>
        <taxon>Pseudomonas</taxon>
    </lineage>
</organism>
<keyword evidence="1" id="KW-1133">Transmembrane helix</keyword>
<evidence type="ECO:0000256" key="1">
    <source>
        <dbReference type="SAM" id="Phobius"/>
    </source>
</evidence>
<name>A0ABW8NVE4_9PSED</name>
<dbReference type="RefSeq" id="WP_405129432.1">
    <property type="nucleotide sequence ID" value="NZ_JAHWXS010000009.1"/>
</dbReference>
<dbReference type="Proteomes" id="UP001621534">
    <property type="component" value="Unassembled WGS sequence"/>
</dbReference>
<evidence type="ECO:0000313" key="3">
    <source>
        <dbReference type="Proteomes" id="UP001621534"/>
    </source>
</evidence>
<protein>
    <submittedName>
        <fullName evidence="2">Uncharacterized protein</fullName>
    </submittedName>
</protein>
<keyword evidence="3" id="KW-1185">Reference proteome</keyword>